<feature type="active site" description="Proton donor/acceptor" evidence="3">
    <location>
        <position position="317"/>
    </location>
</feature>
<keyword evidence="4" id="KW-0472">Membrane</keyword>
<protein>
    <recommendedName>
        <fullName evidence="5">Peptidase M14 domain-containing protein</fullName>
    </recommendedName>
</protein>
<keyword evidence="4" id="KW-1133">Transmembrane helix</keyword>
<feature type="domain" description="Peptidase M14" evidence="5">
    <location>
        <begin position="48"/>
        <end position="358"/>
    </location>
</feature>
<evidence type="ECO:0000256" key="3">
    <source>
        <dbReference type="PROSITE-ProRule" id="PRU01379"/>
    </source>
</evidence>
<evidence type="ECO:0000313" key="6">
    <source>
        <dbReference type="EMBL" id="KAK3784191.1"/>
    </source>
</evidence>
<dbReference type="PANTHER" id="PTHR11705">
    <property type="entry name" value="PROTEASE FAMILY M14 CARBOXYPEPTIDASE A,B"/>
    <property type="match status" value="1"/>
</dbReference>
<feature type="transmembrane region" description="Helical" evidence="4">
    <location>
        <begin position="420"/>
        <end position="441"/>
    </location>
</feature>
<comment type="cofactor">
    <cofactor evidence="1">
        <name>Zn(2+)</name>
        <dbReference type="ChEBI" id="CHEBI:29105"/>
    </cofactor>
</comment>
<dbReference type="SUPFAM" id="SSF53187">
    <property type="entry name" value="Zn-dependent exopeptidases"/>
    <property type="match status" value="1"/>
</dbReference>
<dbReference type="GO" id="GO:0008270">
    <property type="term" value="F:zinc ion binding"/>
    <property type="evidence" value="ECO:0007669"/>
    <property type="project" value="InterPro"/>
</dbReference>
<organism evidence="6 7">
    <name type="scientific">Elysia crispata</name>
    <name type="common">lettuce slug</name>
    <dbReference type="NCBI Taxonomy" id="231223"/>
    <lineage>
        <taxon>Eukaryota</taxon>
        <taxon>Metazoa</taxon>
        <taxon>Spiralia</taxon>
        <taxon>Lophotrochozoa</taxon>
        <taxon>Mollusca</taxon>
        <taxon>Gastropoda</taxon>
        <taxon>Heterobranchia</taxon>
        <taxon>Euthyneura</taxon>
        <taxon>Panpulmonata</taxon>
        <taxon>Sacoglossa</taxon>
        <taxon>Placobranchoidea</taxon>
        <taxon>Plakobranchidae</taxon>
        <taxon>Elysia</taxon>
    </lineage>
</organism>
<evidence type="ECO:0000256" key="2">
    <source>
        <dbReference type="ARBA" id="ARBA00005988"/>
    </source>
</evidence>
<evidence type="ECO:0000259" key="5">
    <source>
        <dbReference type="PROSITE" id="PS52035"/>
    </source>
</evidence>
<dbReference type="InterPro" id="IPR000834">
    <property type="entry name" value="Peptidase_M14"/>
</dbReference>
<dbReference type="PROSITE" id="PS52035">
    <property type="entry name" value="PEPTIDASE_M14"/>
    <property type="match status" value="1"/>
</dbReference>
<dbReference type="GO" id="GO:0005615">
    <property type="term" value="C:extracellular space"/>
    <property type="evidence" value="ECO:0007669"/>
    <property type="project" value="TreeGrafter"/>
</dbReference>
<dbReference type="CDD" id="cd06227">
    <property type="entry name" value="M14-CPA-like"/>
    <property type="match status" value="1"/>
</dbReference>
<dbReference type="InterPro" id="IPR034269">
    <property type="entry name" value="At5g42320_M14_CPD"/>
</dbReference>
<dbReference type="Proteomes" id="UP001283361">
    <property type="component" value="Unassembled WGS sequence"/>
</dbReference>
<dbReference type="Gene3D" id="3.40.630.10">
    <property type="entry name" value="Zn peptidases"/>
    <property type="match status" value="1"/>
</dbReference>
<dbReference type="SMART" id="SM00631">
    <property type="entry name" value="Zn_pept"/>
    <property type="match status" value="1"/>
</dbReference>
<accession>A0AAE1ABI4</accession>
<keyword evidence="7" id="KW-1185">Reference proteome</keyword>
<dbReference type="GO" id="GO:0004181">
    <property type="term" value="F:metallocarboxypeptidase activity"/>
    <property type="evidence" value="ECO:0007669"/>
    <property type="project" value="InterPro"/>
</dbReference>
<evidence type="ECO:0000256" key="1">
    <source>
        <dbReference type="ARBA" id="ARBA00001947"/>
    </source>
</evidence>
<name>A0AAE1ABI4_9GAST</name>
<sequence>MATSAGFQMQMLRDNLVYLSSITVFILSLSAGVDVQPQQERYEPDYSYYHNVSSMEAELRLLVMKHAGLIQLNNDYRSRAGHSQLVLRMSNFSSGVQTATGGKVRVLLSYGEHAREFFPVESMLYFIKNVIDGASLSFNKTSKRTFSLWVLNSFDIIFIGMANPDGRDYIEKTRNYCWRGTKSGVDINRNFDWNFGGSGSSNNPKDGEFRGPHPFSEPETEVFRNLSYIFAPDAFISFHSGARHIYIPFADSLSKHGRRQPINKTLLVRLARYMSRSCPSRPFKFGLAYDLTGYTADGTSFDFMAGHEKTPFSLAVELWEHNKHEGRSCFDEFNPKSEALQAELAFIHPMYIELLNYLHKWKKENFHRSQVKTDIYALLIRRKKDDGHQRLPIRKNAMFFSEDSKDGSNPDGGTSLPSQLAFMMLFILTIALVALLVRHVCQMVRKKRIISLRSLSATFSLLKLS</sequence>
<dbReference type="Pfam" id="PF00246">
    <property type="entry name" value="Peptidase_M14"/>
    <property type="match status" value="1"/>
</dbReference>
<reference evidence="6" key="1">
    <citation type="journal article" date="2023" name="G3 (Bethesda)">
        <title>A reference genome for the long-term kleptoplast-retaining sea slug Elysia crispata morphotype clarki.</title>
        <authorList>
            <person name="Eastman K.E."/>
            <person name="Pendleton A.L."/>
            <person name="Shaikh M.A."/>
            <person name="Suttiyut T."/>
            <person name="Ogas R."/>
            <person name="Tomko P."/>
            <person name="Gavelis G."/>
            <person name="Widhalm J.R."/>
            <person name="Wisecaver J.H."/>
        </authorList>
    </citation>
    <scope>NUCLEOTIDE SEQUENCE</scope>
    <source>
        <strain evidence="6">ECLA1</strain>
    </source>
</reference>
<keyword evidence="4" id="KW-0812">Transmembrane</keyword>
<comment type="caution">
    <text evidence="6">The sequence shown here is derived from an EMBL/GenBank/DDBJ whole genome shotgun (WGS) entry which is preliminary data.</text>
</comment>
<evidence type="ECO:0000256" key="4">
    <source>
        <dbReference type="SAM" id="Phobius"/>
    </source>
</evidence>
<dbReference type="GO" id="GO:0006508">
    <property type="term" value="P:proteolysis"/>
    <property type="evidence" value="ECO:0007669"/>
    <property type="project" value="InterPro"/>
</dbReference>
<proteinExistence type="inferred from homology"/>
<dbReference type="EMBL" id="JAWDGP010002302">
    <property type="protein sequence ID" value="KAK3784191.1"/>
    <property type="molecule type" value="Genomic_DNA"/>
</dbReference>
<dbReference type="PANTHER" id="PTHR11705:SF119">
    <property type="entry name" value="OS02G0119300 PROTEIN"/>
    <property type="match status" value="1"/>
</dbReference>
<gene>
    <name evidence="6" type="ORF">RRG08_001499</name>
</gene>
<dbReference type="AlphaFoldDB" id="A0AAE1ABI4"/>
<evidence type="ECO:0000313" key="7">
    <source>
        <dbReference type="Proteomes" id="UP001283361"/>
    </source>
</evidence>
<comment type="similarity">
    <text evidence="2 3">Belongs to the peptidase M14 family.</text>
</comment>